<dbReference type="AlphaFoldDB" id="A0A2P2MUN8"/>
<protein>
    <submittedName>
        <fullName evidence="1">Putative disease resistance protein At5g63020</fullName>
    </submittedName>
</protein>
<evidence type="ECO:0000313" key="1">
    <source>
        <dbReference type="EMBL" id="MBX33931.1"/>
    </source>
</evidence>
<accession>A0A2P2MUN8</accession>
<organism evidence="1">
    <name type="scientific">Rhizophora mucronata</name>
    <name type="common">Asiatic mangrove</name>
    <dbReference type="NCBI Taxonomy" id="61149"/>
    <lineage>
        <taxon>Eukaryota</taxon>
        <taxon>Viridiplantae</taxon>
        <taxon>Streptophyta</taxon>
        <taxon>Embryophyta</taxon>
        <taxon>Tracheophyta</taxon>
        <taxon>Spermatophyta</taxon>
        <taxon>Magnoliopsida</taxon>
        <taxon>eudicotyledons</taxon>
        <taxon>Gunneridae</taxon>
        <taxon>Pentapetalae</taxon>
        <taxon>rosids</taxon>
        <taxon>fabids</taxon>
        <taxon>Malpighiales</taxon>
        <taxon>Rhizophoraceae</taxon>
        <taxon>Rhizophora</taxon>
    </lineage>
</organism>
<dbReference type="EMBL" id="GGEC01053447">
    <property type="protein sequence ID" value="MBX33931.1"/>
    <property type="molecule type" value="Transcribed_RNA"/>
</dbReference>
<proteinExistence type="predicted"/>
<reference evidence="1" key="1">
    <citation type="submission" date="2018-02" db="EMBL/GenBank/DDBJ databases">
        <title>Rhizophora mucronata_Transcriptome.</title>
        <authorList>
            <person name="Meera S.P."/>
            <person name="Sreeshan A."/>
            <person name="Augustine A."/>
        </authorList>
    </citation>
    <scope>NUCLEOTIDE SEQUENCE</scope>
    <source>
        <tissue evidence="1">Leaf</tissue>
    </source>
</reference>
<name>A0A2P2MUN8_RHIMU</name>
<sequence length="92" mass="10742">MFKKRGNFKCSSARLEDMTPFYSRNFDVVVQHPPTRPTGEESVVMETMLDNVRRWLVEDEEIMSLLGWLALAKLHCLSKSIISSLQQRIVWI</sequence>